<evidence type="ECO:0000313" key="5">
    <source>
        <dbReference type="EMBL" id="KAF5259166.1"/>
    </source>
</evidence>
<dbReference type="Gene3D" id="1.50.10.100">
    <property type="entry name" value="Chondroitin AC/alginate lyase"/>
    <property type="match status" value="1"/>
</dbReference>
<dbReference type="GO" id="GO:0016829">
    <property type="term" value="F:lyase activity"/>
    <property type="evidence" value="ECO:0007669"/>
    <property type="project" value="UniProtKB-KW"/>
</dbReference>
<evidence type="ECO:0000256" key="2">
    <source>
        <dbReference type="ARBA" id="ARBA00023239"/>
    </source>
</evidence>
<dbReference type="Pfam" id="PF05426">
    <property type="entry name" value="Alginate_lyase"/>
    <property type="match status" value="1"/>
</dbReference>
<evidence type="ECO:0000259" key="4">
    <source>
        <dbReference type="Pfam" id="PF05426"/>
    </source>
</evidence>
<feature type="domain" description="Alginate lyase" evidence="4">
    <location>
        <begin position="103"/>
        <end position="286"/>
    </location>
</feature>
<keyword evidence="3" id="KW-0472">Membrane</keyword>
<evidence type="ECO:0000313" key="6">
    <source>
        <dbReference type="Proteomes" id="UP000558688"/>
    </source>
</evidence>
<keyword evidence="2" id="KW-0456">Lyase</keyword>
<organism evidence="5 6">
    <name type="scientific">Fusarium oxysporum</name>
    <name type="common">Fusarium vascular wilt</name>
    <dbReference type="NCBI Taxonomy" id="5507"/>
    <lineage>
        <taxon>Eukaryota</taxon>
        <taxon>Fungi</taxon>
        <taxon>Dikarya</taxon>
        <taxon>Ascomycota</taxon>
        <taxon>Pezizomycotina</taxon>
        <taxon>Sordariomycetes</taxon>
        <taxon>Hypocreomycetidae</taxon>
        <taxon>Hypocreales</taxon>
        <taxon>Nectriaceae</taxon>
        <taxon>Fusarium</taxon>
        <taxon>Fusarium oxysporum species complex</taxon>
    </lineage>
</organism>
<keyword evidence="3" id="KW-0812">Transmembrane</keyword>
<evidence type="ECO:0000256" key="3">
    <source>
        <dbReference type="SAM" id="Phobius"/>
    </source>
</evidence>
<sequence>MGGLSGKVMGAALTYRFPLFWLMAFKAKIITICTILNMVAKGTVFIVALAVSVTGFVHPGLLHTSRDLERAKNHVLKGDEPWKTDWQLLLNNSRASPTYEPNPQPTIYRGSDGTHAENYPRLYNDAHAAYQLAIRWHIQGDDQYADAAVAILNAWSSTMVAIGGSSDRFLAAGIYGYQLANAAELMRSYSGWSASEQDHMKTFLQDVFFSESYRFLTTHNGQDEYHYVSSLSMFINGFIWYIELTADIQYANWDFCNIANIMAIGVFTDNQTMYEYGKNYFLNGDGRGTINNFIYKNYTESGSGKILSQGQEAGRDQGHATLDISLLGVIMQQGYNQGDDLFATLGDAGLHASEYVSKYNVGYDVPYTLYESYEGNQTVISADSRYTHRPGFELVYAHYNDIKHANASWTKLYRDQTNGNSTAGVEGGGGNYGPNSGGFDVLGYGTLLYRLSA</sequence>
<reference evidence="5" key="1">
    <citation type="submission" date="2020-02" db="EMBL/GenBank/DDBJ databases">
        <title>Identification and distribution of gene clusters putatively required for synthesis of sphingolipid metabolism inhibitors in phylogenetically diverse species of the filamentous fungus Fusarium.</title>
        <authorList>
            <person name="Kim H.-S."/>
            <person name="Busman M."/>
            <person name="Brown D.W."/>
            <person name="Divon H."/>
            <person name="Uhlig S."/>
            <person name="Proctor R.H."/>
        </authorList>
    </citation>
    <scope>NUCLEOTIDE SEQUENCE [LARGE SCALE GENOMIC DNA]</scope>
    <source>
        <strain evidence="5">NRRL 39464</strain>
    </source>
</reference>
<keyword evidence="1" id="KW-0732">Signal</keyword>
<name>A0A8H5A5I4_FUSOX</name>
<dbReference type="InterPro" id="IPR008929">
    <property type="entry name" value="Chondroitin_lyas"/>
</dbReference>
<feature type="transmembrane region" description="Helical" evidence="3">
    <location>
        <begin position="44"/>
        <end position="62"/>
    </location>
</feature>
<comment type="caution">
    <text evidence="5">The sequence shown here is derived from an EMBL/GenBank/DDBJ whole genome shotgun (WGS) entry which is preliminary data.</text>
</comment>
<evidence type="ECO:0000256" key="1">
    <source>
        <dbReference type="ARBA" id="ARBA00022729"/>
    </source>
</evidence>
<dbReference type="Proteomes" id="UP000558688">
    <property type="component" value="Unassembled WGS sequence"/>
</dbReference>
<proteinExistence type="predicted"/>
<dbReference type="SUPFAM" id="SSF48230">
    <property type="entry name" value="Chondroitin AC/alginate lyase"/>
    <property type="match status" value="1"/>
</dbReference>
<dbReference type="InterPro" id="IPR008397">
    <property type="entry name" value="Alginate_lyase_dom"/>
</dbReference>
<accession>A0A8H5A5I4</accession>
<dbReference type="GO" id="GO:0042597">
    <property type="term" value="C:periplasmic space"/>
    <property type="evidence" value="ECO:0007669"/>
    <property type="project" value="InterPro"/>
</dbReference>
<keyword evidence="3" id="KW-1133">Transmembrane helix</keyword>
<gene>
    <name evidence="5" type="ORF">FOXYS1_10219</name>
</gene>
<dbReference type="EMBL" id="JAAFOW010001793">
    <property type="protein sequence ID" value="KAF5259166.1"/>
    <property type="molecule type" value="Genomic_DNA"/>
</dbReference>
<protein>
    <recommendedName>
        <fullName evidence="4">Alginate lyase domain-containing protein</fullName>
    </recommendedName>
</protein>
<dbReference type="AlphaFoldDB" id="A0A8H5A5I4"/>
<feature type="transmembrane region" description="Helical" evidence="3">
    <location>
        <begin position="20"/>
        <end position="39"/>
    </location>
</feature>